<evidence type="ECO:0000256" key="1">
    <source>
        <dbReference type="SAM" id="Phobius"/>
    </source>
</evidence>
<keyword evidence="1" id="KW-0472">Membrane</keyword>
<reference evidence="3" key="1">
    <citation type="submission" date="2016-11" db="UniProtKB">
        <authorList>
            <consortium name="WormBaseParasite"/>
        </authorList>
    </citation>
    <scope>IDENTIFICATION</scope>
</reference>
<dbReference type="AlphaFoldDB" id="A0A1I7Z250"/>
<proteinExistence type="predicted"/>
<protein>
    <submittedName>
        <fullName evidence="3">Secreted protein</fullName>
    </submittedName>
</protein>
<sequence length="236" mass="27789">MRRIPSFLVGALATLVILVFYLGLHMPQPFLYSVEHEDALSQRCYCSGGMEELCYRLPENESVVGERFKCEFERYLKELGITSHSRAVDLEKDDLPVAPFVTAFSSSHYNEGLTLLSTIRKHFPTRKVIIYDLGIHPLRVNTLKSLCNVEYRRFPFELYPLHVRYLHEYRWKPLLIAAVLNEFGAIWYMDASVRYKKNSLEHIYDLLRCRRRPKPRIYHNLTVSRDSALETGWNRE</sequence>
<evidence type="ECO:0000313" key="3">
    <source>
        <dbReference type="WBParaSite" id="L893_g22004.t1"/>
    </source>
</evidence>
<name>A0A1I7Z250_9BILA</name>
<dbReference type="PANTHER" id="PTHR31389">
    <property type="entry name" value="LD39211P"/>
    <property type="match status" value="1"/>
</dbReference>
<feature type="transmembrane region" description="Helical" evidence="1">
    <location>
        <begin position="7"/>
        <end position="24"/>
    </location>
</feature>
<dbReference type="Proteomes" id="UP000095287">
    <property type="component" value="Unplaced"/>
</dbReference>
<keyword evidence="1" id="KW-0812">Transmembrane</keyword>
<keyword evidence="2" id="KW-1185">Reference proteome</keyword>
<organism evidence="2 3">
    <name type="scientific">Steinernema glaseri</name>
    <dbReference type="NCBI Taxonomy" id="37863"/>
    <lineage>
        <taxon>Eukaryota</taxon>
        <taxon>Metazoa</taxon>
        <taxon>Ecdysozoa</taxon>
        <taxon>Nematoda</taxon>
        <taxon>Chromadorea</taxon>
        <taxon>Rhabditida</taxon>
        <taxon>Tylenchina</taxon>
        <taxon>Panagrolaimomorpha</taxon>
        <taxon>Strongyloidoidea</taxon>
        <taxon>Steinernematidae</taxon>
        <taxon>Steinernema</taxon>
    </lineage>
</organism>
<dbReference type="Pfam" id="PF07801">
    <property type="entry name" value="DUF1647"/>
    <property type="match status" value="1"/>
</dbReference>
<accession>A0A1I7Z250</accession>
<keyword evidence="1" id="KW-1133">Transmembrane helix</keyword>
<dbReference type="WBParaSite" id="L893_g22004.t1">
    <property type="protein sequence ID" value="L893_g22004.t1"/>
    <property type="gene ID" value="L893_g22004"/>
</dbReference>
<dbReference type="PANTHER" id="PTHR31389:SF4">
    <property type="entry name" value="LD39211P"/>
    <property type="match status" value="1"/>
</dbReference>
<dbReference type="InterPro" id="IPR012444">
    <property type="entry name" value="DUF1647"/>
</dbReference>
<evidence type="ECO:0000313" key="2">
    <source>
        <dbReference type="Proteomes" id="UP000095287"/>
    </source>
</evidence>